<dbReference type="InterPro" id="IPR036034">
    <property type="entry name" value="PDZ_sf"/>
</dbReference>
<dbReference type="GO" id="GO:0005524">
    <property type="term" value="F:ATP binding"/>
    <property type="evidence" value="ECO:0007669"/>
    <property type="project" value="UniProtKB-UniRule"/>
</dbReference>
<dbReference type="InterPro" id="IPR000719">
    <property type="entry name" value="Prot_kinase_dom"/>
</dbReference>
<proteinExistence type="predicted"/>
<evidence type="ECO:0000256" key="7">
    <source>
        <dbReference type="PROSITE-ProRule" id="PRU10141"/>
    </source>
</evidence>
<dbReference type="Pfam" id="PF00069">
    <property type="entry name" value="Pkinase"/>
    <property type="match status" value="1"/>
</dbReference>
<dbReference type="EMBL" id="MNPL01000245">
    <property type="protein sequence ID" value="OQR80192.1"/>
    <property type="molecule type" value="Genomic_DNA"/>
</dbReference>
<feature type="binding site" evidence="7">
    <location>
        <position position="63"/>
    </location>
    <ligand>
        <name>ATP</name>
        <dbReference type="ChEBI" id="CHEBI:30616"/>
    </ligand>
</feature>
<dbReference type="SUPFAM" id="SSF50156">
    <property type="entry name" value="PDZ domain-like"/>
    <property type="match status" value="1"/>
</dbReference>
<dbReference type="PROSITE" id="PS00107">
    <property type="entry name" value="PROTEIN_KINASE_ATP"/>
    <property type="match status" value="1"/>
</dbReference>
<evidence type="ECO:0000256" key="1">
    <source>
        <dbReference type="ARBA" id="ARBA00022527"/>
    </source>
</evidence>
<dbReference type="SUPFAM" id="SSF56112">
    <property type="entry name" value="Protein kinase-like (PK-like)"/>
    <property type="match status" value="1"/>
</dbReference>
<dbReference type="OrthoDB" id="68483at2759"/>
<comment type="caution">
    <text evidence="9">The sequence shown here is derived from an EMBL/GenBank/DDBJ whole genome shotgun (WGS) entry which is preliminary data.</text>
</comment>
<dbReference type="PROSITE" id="PS50011">
    <property type="entry name" value="PROTEIN_KINASE_DOM"/>
    <property type="match status" value="1"/>
</dbReference>
<evidence type="ECO:0000313" key="10">
    <source>
        <dbReference type="Proteomes" id="UP000192247"/>
    </source>
</evidence>
<keyword evidence="3" id="KW-0808">Transferase</keyword>
<dbReference type="Proteomes" id="UP000192247">
    <property type="component" value="Unassembled WGS sequence"/>
</dbReference>
<gene>
    <name evidence="9" type="ORF">BIW11_05224</name>
</gene>
<dbReference type="STRING" id="418985.A0A1V9Y379"/>
<keyword evidence="4 7" id="KW-0547">Nucleotide-binding</keyword>
<protein>
    <submittedName>
        <fullName evidence="9">Microtubule-associated serine/threonine-protein kinase 2-like</fullName>
    </submittedName>
</protein>
<reference evidence="9 10" key="1">
    <citation type="journal article" date="2017" name="Gigascience">
        <title>Draft genome of the honey bee ectoparasitic mite, Tropilaelaps mercedesae, is shaped by the parasitic life history.</title>
        <authorList>
            <person name="Dong X."/>
            <person name="Armstrong S.D."/>
            <person name="Xia D."/>
            <person name="Makepeace B.L."/>
            <person name="Darby A.C."/>
            <person name="Kadowaki T."/>
        </authorList>
    </citation>
    <scope>NUCLEOTIDE SEQUENCE [LARGE SCALE GENOMIC DNA]</scope>
    <source>
        <strain evidence="9">Wuxi-XJTLU</strain>
    </source>
</reference>
<dbReference type="Gene3D" id="1.10.510.10">
    <property type="entry name" value="Transferase(Phosphotransferase) domain 1"/>
    <property type="match status" value="1"/>
</dbReference>
<dbReference type="InParanoid" id="A0A1V9Y379"/>
<dbReference type="AlphaFoldDB" id="A0A1V9Y379"/>
<dbReference type="GO" id="GO:0004674">
    <property type="term" value="F:protein serine/threonine kinase activity"/>
    <property type="evidence" value="ECO:0007669"/>
    <property type="project" value="UniProtKB-KW"/>
</dbReference>
<evidence type="ECO:0000259" key="8">
    <source>
        <dbReference type="PROSITE" id="PS50011"/>
    </source>
</evidence>
<keyword evidence="10" id="KW-1185">Reference proteome</keyword>
<evidence type="ECO:0000313" key="9">
    <source>
        <dbReference type="EMBL" id="OQR80192.1"/>
    </source>
</evidence>
<dbReference type="Gene3D" id="3.30.200.20">
    <property type="entry name" value="Phosphorylase Kinase, domain 1"/>
    <property type="match status" value="1"/>
</dbReference>
<dbReference type="InterPro" id="IPR008271">
    <property type="entry name" value="Ser/Thr_kinase_AS"/>
</dbReference>
<evidence type="ECO:0000256" key="6">
    <source>
        <dbReference type="ARBA" id="ARBA00022840"/>
    </source>
</evidence>
<dbReference type="PROSITE" id="PS00108">
    <property type="entry name" value="PROTEIN_KINASE_ST"/>
    <property type="match status" value="1"/>
</dbReference>
<evidence type="ECO:0000256" key="3">
    <source>
        <dbReference type="ARBA" id="ARBA00022679"/>
    </source>
</evidence>
<evidence type="ECO:0000256" key="4">
    <source>
        <dbReference type="ARBA" id="ARBA00022741"/>
    </source>
</evidence>
<sequence length="609" mass="68008">MNYMFGFHPLIFKIGSEKRVLPSRVCAAPDLSDFVDEGCIGHGGFGVVHKVRHGSSEEYMAVKLTSITHLITGLRRSYISMVSMDKIGASVMANAPFLVKIFASFIASAADTEHKLGVMIMEFISGVDLLRYVEVVNKLNGDRVWHLLAQIVTAVESLHLHGLIHRDMKLGNVIIQPSGIIKIIDFDLCKVCIEHAGEMMLKSYFRRTCNEFKDREKAGTEAYIAPEIHDGKPYGRASDWWSVGVIFYKLLTGKLPFRGKDILQVIQRTTLMFQGNPTHRLQLKAEDLCLALLNKNPADRAGSRDYADILGHGYFDGVDFEKLAVMDMPLSPEELECARMDLTPLFKDDAAKSSRVRMAPPLTRVQPAIDSIDRSPLFTYVSVAMEEMIAVGPLGGGPDLTKDEQFENRACRDLTRLDSASSITVEYLTNNSQLSSKVAATIELLAHWDRCWLLPPRAPLKLKKEPCLDGSMRFVVHKIRAIAHYAGTGGRLLDGDIVLCINGIKLDDLSRHVAMKLITESREPFVVFKVITNNPFRQLEDTTFDVDQVVCIFGKKTQRFISRLTPGDIILSINGTAAGEIQDLVNLLQKRELNIEFTPCSPLRLTNID</sequence>
<feature type="domain" description="Protein kinase" evidence="8">
    <location>
        <begin position="34"/>
        <end position="315"/>
    </location>
</feature>
<keyword evidence="6 7" id="KW-0067">ATP-binding</keyword>
<dbReference type="InterPro" id="IPR011009">
    <property type="entry name" value="Kinase-like_dom_sf"/>
</dbReference>
<dbReference type="PANTHER" id="PTHR24351">
    <property type="entry name" value="RIBOSOMAL PROTEIN S6 KINASE"/>
    <property type="match status" value="1"/>
</dbReference>
<evidence type="ECO:0000256" key="2">
    <source>
        <dbReference type="ARBA" id="ARBA00022553"/>
    </source>
</evidence>
<accession>A0A1V9Y379</accession>
<keyword evidence="2" id="KW-0597">Phosphoprotein</keyword>
<dbReference type="SMART" id="SM00220">
    <property type="entry name" value="S_TKc"/>
    <property type="match status" value="1"/>
</dbReference>
<dbReference type="InterPro" id="IPR017441">
    <property type="entry name" value="Protein_kinase_ATP_BS"/>
</dbReference>
<organism evidence="9 10">
    <name type="scientific">Tropilaelaps mercedesae</name>
    <dbReference type="NCBI Taxonomy" id="418985"/>
    <lineage>
        <taxon>Eukaryota</taxon>
        <taxon>Metazoa</taxon>
        <taxon>Ecdysozoa</taxon>
        <taxon>Arthropoda</taxon>
        <taxon>Chelicerata</taxon>
        <taxon>Arachnida</taxon>
        <taxon>Acari</taxon>
        <taxon>Parasitiformes</taxon>
        <taxon>Mesostigmata</taxon>
        <taxon>Gamasina</taxon>
        <taxon>Dermanyssoidea</taxon>
        <taxon>Laelapidae</taxon>
        <taxon>Tropilaelaps</taxon>
    </lineage>
</organism>
<keyword evidence="1" id="KW-0723">Serine/threonine-protein kinase</keyword>
<evidence type="ECO:0000256" key="5">
    <source>
        <dbReference type="ARBA" id="ARBA00022777"/>
    </source>
</evidence>
<name>A0A1V9Y379_9ACAR</name>
<keyword evidence="5 9" id="KW-0418">Kinase</keyword>